<evidence type="ECO:0008006" key="8">
    <source>
        <dbReference type="Google" id="ProtNLM"/>
    </source>
</evidence>
<feature type="domain" description="Pirin C-terminal" evidence="5">
    <location>
        <begin position="184"/>
        <end position="285"/>
    </location>
</feature>
<dbReference type="AlphaFoldDB" id="A0A246J337"/>
<comment type="similarity">
    <text evidence="1 3">Belongs to the pirin family.</text>
</comment>
<dbReference type="InterPro" id="IPR011051">
    <property type="entry name" value="RmlC_Cupin_sf"/>
</dbReference>
<dbReference type="Pfam" id="PF02678">
    <property type="entry name" value="Pirin"/>
    <property type="match status" value="1"/>
</dbReference>
<gene>
    <name evidence="6" type="ORF">CDN99_19320</name>
</gene>
<evidence type="ECO:0000313" key="6">
    <source>
        <dbReference type="EMBL" id="OWQ86862.1"/>
    </source>
</evidence>
<name>A0A246J337_9BURK</name>
<dbReference type="Proteomes" id="UP000197468">
    <property type="component" value="Unassembled WGS sequence"/>
</dbReference>
<feature type="binding site" evidence="2">
    <location>
        <position position="72"/>
    </location>
    <ligand>
        <name>Fe cation</name>
        <dbReference type="ChEBI" id="CHEBI:24875"/>
    </ligand>
</feature>
<dbReference type="EMBL" id="NIOF01000010">
    <property type="protein sequence ID" value="OWQ86862.1"/>
    <property type="molecule type" value="Genomic_DNA"/>
</dbReference>
<reference evidence="6 7" key="1">
    <citation type="journal article" date="2008" name="Int. J. Syst. Evol. Microbiol.">
        <title>Description of Roseateles aquatilis sp. nov. and Roseateles terrae sp. nov., in the class Betaproteobacteria, and emended description of the genus Roseateles.</title>
        <authorList>
            <person name="Gomila M."/>
            <person name="Bowien B."/>
            <person name="Falsen E."/>
            <person name="Moore E.R."/>
            <person name="Lalucat J."/>
        </authorList>
    </citation>
    <scope>NUCLEOTIDE SEQUENCE [LARGE SCALE GENOMIC DNA]</scope>
    <source>
        <strain evidence="6 7">CCUG 48205</strain>
    </source>
</reference>
<comment type="caution">
    <text evidence="6">The sequence shown here is derived from an EMBL/GenBank/DDBJ whole genome shotgun (WGS) entry which is preliminary data.</text>
</comment>
<dbReference type="OrthoDB" id="321327at2"/>
<feature type="domain" description="Pirin N-terminal" evidence="4">
    <location>
        <begin position="36"/>
        <end position="132"/>
    </location>
</feature>
<keyword evidence="7" id="KW-1185">Reference proteome</keyword>
<keyword evidence="2" id="KW-0479">Metal-binding</keyword>
<dbReference type="GO" id="GO:0046872">
    <property type="term" value="F:metal ion binding"/>
    <property type="evidence" value="ECO:0007669"/>
    <property type="project" value="UniProtKB-KW"/>
</dbReference>
<dbReference type="InterPro" id="IPR008778">
    <property type="entry name" value="Pirin_C_dom"/>
</dbReference>
<evidence type="ECO:0000256" key="3">
    <source>
        <dbReference type="RuleBase" id="RU003457"/>
    </source>
</evidence>
<evidence type="ECO:0000256" key="2">
    <source>
        <dbReference type="PIRSR" id="PIRSR006232-1"/>
    </source>
</evidence>
<protein>
    <recommendedName>
        <fullName evidence="8">Quercetin 2,3-dioxygenase</fullName>
    </recommendedName>
</protein>
<feature type="binding site" evidence="2">
    <location>
        <position position="74"/>
    </location>
    <ligand>
        <name>Fe cation</name>
        <dbReference type="ChEBI" id="CHEBI:24875"/>
    </ligand>
</feature>
<feature type="binding site" evidence="2">
    <location>
        <position position="118"/>
    </location>
    <ligand>
        <name>Fe cation</name>
        <dbReference type="ChEBI" id="CHEBI:24875"/>
    </ligand>
</feature>
<dbReference type="Gene3D" id="2.60.120.10">
    <property type="entry name" value="Jelly Rolls"/>
    <property type="match status" value="1"/>
</dbReference>
<dbReference type="PIRSF" id="PIRSF006232">
    <property type="entry name" value="Pirin"/>
    <property type="match status" value="1"/>
</dbReference>
<dbReference type="InterPro" id="IPR014710">
    <property type="entry name" value="RmlC-like_jellyroll"/>
</dbReference>
<evidence type="ECO:0000259" key="5">
    <source>
        <dbReference type="Pfam" id="PF05726"/>
    </source>
</evidence>
<evidence type="ECO:0000313" key="7">
    <source>
        <dbReference type="Proteomes" id="UP000197468"/>
    </source>
</evidence>
<evidence type="ECO:0000256" key="1">
    <source>
        <dbReference type="ARBA" id="ARBA00008416"/>
    </source>
</evidence>
<dbReference type="InterPro" id="IPR012093">
    <property type="entry name" value="Pirin"/>
</dbReference>
<dbReference type="InterPro" id="IPR003829">
    <property type="entry name" value="Pirin_N_dom"/>
</dbReference>
<dbReference type="CDD" id="cd02909">
    <property type="entry name" value="cupin_pirin_N"/>
    <property type="match status" value="1"/>
</dbReference>
<comment type="cofactor">
    <cofactor evidence="2">
        <name>Fe cation</name>
        <dbReference type="ChEBI" id="CHEBI:24875"/>
    </cofactor>
    <text evidence="2">Binds 1 Fe cation per subunit.</text>
</comment>
<dbReference type="PANTHER" id="PTHR13903">
    <property type="entry name" value="PIRIN-RELATED"/>
    <property type="match status" value="1"/>
</dbReference>
<sequence>MSVPPDSSPTPHPDPQPARWERLSAHQGDVGGLGIRRALPTSRRRMIGAWCFLDHAGPADLTPATAMRVGPHPHTGLQTFSWMIEGEVLHRDSLGSEQMLRPGQVNLMTAGRGISHTEESQSDRLQLAQLWIALPDAVRHREPAFEHFPDLPAFLNGGFDTMLLVGEFAGHRSPVPSHTPLLGMDLSATRAAEATLPLHPDHEYGLMVLEGGLSVTLDGEPTGESRPGELLYIAPGAQSLRLLSGGGRSRALLLGGPPFGESVLLWWNFVGRSREEMNVYAEEWNGREDGGRFGEVHGFDGPRLKAPVVPPLKSPR</sequence>
<dbReference type="RefSeq" id="WP_088386530.1">
    <property type="nucleotide sequence ID" value="NZ_NIOF01000010.1"/>
</dbReference>
<accession>A0A246J337</accession>
<feature type="binding site" evidence="2">
    <location>
        <position position="116"/>
    </location>
    <ligand>
        <name>Fe cation</name>
        <dbReference type="ChEBI" id="CHEBI:24875"/>
    </ligand>
</feature>
<evidence type="ECO:0000259" key="4">
    <source>
        <dbReference type="Pfam" id="PF02678"/>
    </source>
</evidence>
<keyword evidence="2" id="KW-0408">Iron</keyword>
<dbReference type="Pfam" id="PF05726">
    <property type="entry name" value="Pirin_C"/>
    <property type="match status" value="1"/>
</dbReference>
<organism evidence="6 7">
    <name type="scientific">Roseateles aquatilis</name>
    <dbReference type="NCBI Taxonomy" id="431061"/>
    <lineage>
        <taxon>Bacteria</taxon>
        <taxon>Pseudomonadati</taxon>
        <taxon>Pseudomonadota</taxon>
        <taxon>Betaproteobacteria</taxon>
        <taxon>Burkholderiales</taxon>
        <taxon>Sphaerotilaceae</taxon>
        <taxon>Roseateles</taxon>
    </lineage>
</organism>
<dbReference type="CDD" id="cd02247">
    <property type="entry name" value="cupin_pirin_C"/>
    <property type="match status" value="1"/>
</dbReference>
<dbReference type="SUPFAM" id="SSF51182">
    <property type="entry name" value="RmlC-like cupins"/>
    <property type="match status" value="1"/>
</dbReference>
<proteinExistence type="inferred from homology"/>
<dbReference type="PANTHER" id="PTHR13903:SF8">
    <property type="entry name" value="PIRIN"/>
    <property type="match status" value="1"/>
</dbReference>